<sequence length="252" mass="28913">MKINFNNSSFKSATKNENNKTEASNKSFTVDELLNGDLMDPITEDNSISQGTNNSLLSLRILNLLKLILKSVSFSFKLLLRQFTVLNILLISIICYLTMFKSSKNEIFYNLKQNLASLNTVSRIETSEPFRYGMWAKKTKSKENMLLDNNDCASLVMNNNTFIEIALDEPKYLQSIALYHCVSGNVKSAIKNFTVTVLDKSINKERKFCFQFKNNGFQEFDLGCYAENIRVNILNNYGEEYVSIYRVYIYGS</sequence>
<protein>
    <recommendedName>
        <fullName evidence="3">SUN domain-containing protein</fullName>
    </recommendedName>
</protein>
<gene>
    <name evidence="4" type="ORF">A0H76_1898</name>
</gene>
<proteinExistence type="predicted"/>
<dbReference type="Proteomes" id="UP000192501">
    <property type="component" value="Unassembled WGS sequence"/>
</dbReference>
<feature type="region of interest" description="Disordered" evidence="1">
    <location>
        <begin position="1"/>
        <end position="24"/>
    </location>
</feature>
<dbReference type="EMBL" id="LTAI01000436">
    <property type="protein sequence ID" value="ORD98806.1"/>
    <property type="molecule type" value="Genomic_DNA"/>
</dbReference>
<dbReference type="VEuPathDB" id="MicrosporidiaDB:HERIO_1087"/>
<evidence type="ECO:0000313" key="4">
    <source>
        <dbReference type="EMBL" id="ORD98806.1"/>
    </source>
</evidence>
<dbReference type="Gene3D" id="2.60.120.260">
    <property type="entry name" value="Galactose-binding domain-like"/>
    <property type="match status" value="1"/>
</dbReference>
<name>A0A1X0QGA4_9MICR</name>
<reference evidence="4 5" key="1">
    <citation type="journal article" date="2017" name="Environ. Microbiol.">
        <title>Decay of the glycolytic pathway and adaptation to intranuclear parasitism within Enterocytozoonidae microsporidia.</title>
        <authorList>
            <person name="Wiredu Boakye D."/>
            <person name="Jaroenlak P."/>
            <person name="Prachumwat A."/>
            <person name="Williams T.A."/>
            <person name="Bateman K.S."/>
            <person name="Itsathitphaisarn O."/>
            <person name="Sritunyalucksana K."/>
            <person name="Paszkiewicz K.H."/>
            <person name="Moore K.A."/>
            <person name="Stentiford G.D."/>
            <person name="Williams B.A."/>
        </authorList>
    </citation>
    <scope>NUCLEOTIDE SEQUENCE [LARGE SCALE GENOMIC DNA]</scope>
    <source>
        <strain evidence="5">canceri</strain>
    </source>
</reference>
<keyword evidence="2" id="KW-0472">Membrane</keyword>
<keyword evidence="2" id="KW-0812">Transmembrane</keyword>
<organism evidence="4 5">
    <name type="scientific">Hepatospora eriocheir</name>
    <dbReference type="NCBI Taxonomy" id="1081669"/>
    <lineage>
        <taxon>Eukaryota</taxon>
        <taxon>Fungi</taxon>
        <taxon>Fungi incertae sedis</taxon>
        <taxon>Microsporidia</taxon>
        <taxon>Hepatosporidae</taxon>
        <taxon>Hepatospora</taxon>
    </lineage>
</organism>
<evidence type="ECO:0000256" key="2">
    <source>
        <dbReference type="SAM" id="Phobius"/>
    </source>
</evidence>
<keyword evidence="2" id="KW-1133">Transmembrane helix</keyword>
<dbReference type="AlphaFoldDB" id="A0A1X0QGA4"/>
<dbReference type="VEuPathDB" id="MicrosporidiaDB:A0H76_1898"/>
<feature type="domain" description="SUN" evidence="3">
    <location>
        <begin position="145"/>
        <end position="252"/>
    </location>
</feature>
<evidence type="ECO:0000259" key="3">
    <source>
        <dbReference type="Pfam" id="PF07738"/>
    </source>
</evidence>
<comment type="caution">
    <text evidence="4">The sequence shown here is derived from an EMBL/GenBank/DDBJ whole genome shotgun (WGS) entry which is preliminary data.</text>
</comment>
<dbReference type="Pfam" id="PF07738">
    <property type="entry name" value="Sad1_UNC"/>
    <property type="match status" value="1"/>
</dbReference>
<dbReference type="InterPro" id="IPR012919">
    <property type="entry name" value="SUN_dom"/>
</dbReference>
<accession>A0A1X0QGA4</accession>
<evidence type="ECO:0000256" key="1">
    <source>
        <dbReference type="SAM" id="MobiDB-lite"/>
    </source>
</evidence>
<feature type="transmembrane region" description="Helical" evidence="2">
    <location>
        <begin position="78"/>
        <end position="99"/>
    </location>
</feature>
<evidence type="ECO:0000313" key="5">
    <source>
        <dbReference type="Proteomes" id="UP000192501"/>
    </source>
</evidence>